<accession>U2NTH8</accession>
<evidence type="ECO:0000313" key="2">
    <source>
        <dbReference type="Proteomes" id="UP000016644"/>
    </source>
</evidence>
<proteinExistence type="predicted"/>
<name>U2NTH8_LEVBR</name>
<dbReference type="Proteomes" id="UP000016644">
    <property type="component" value="Unassembled WGS sequence"/>
</dbReference>
<comment type="caution">
    <text evidence="1">The sequence shown here is derived from an EMBL/GenBank/DDBJ whole genome shotgun (WGS) entry which is preliminary data.</text>
</comment>
<gene>
    <name evidence="1" type="ORF">HMPREF0495_02255</name>
</gene>
<reference evidence="1 2" key="1">
    <citation type="submission" date="2013-06" db="EMBL/GenBank/DDBJ databases">
        <authorList>
            <person name="Weinstock G."/>
            <person name="Sodergren E."/>
            <person name="Lobos E.A."/>
            <person name="Fulton L."/>
            <person name="Fulton R."/>
            <person name="Courtney L."/>
            <person name="Fronick C."/>
            <person name="O'Laughlin M."/>
            <person name="Godfrey J."/>
            <person name="Wilson R.M."/>
            <person name="Miner T."/>
            <person name="Farmer C."/>
            <person name="Delehaunty K."/>
            <person name="Cordes M."/>
            <person name="Minx P."/>
            <person name="Tomlinson C."/>
            <person name="Chen J."/>
            <person name="Wollam A."/>
            <person name="Pepin K.H."/>
            <person name="Bhonagiri V."/>
            <person name="Zhang X."/>
            <person name="Warren W."/>
            <person name="Mitreva M."/>
            <person name="Mardis E.R."/>
            <person name="Wilson R.K."/>
        </authorList>
    </citation>
    <scope>NUCLEOTIDE SEQUENCE [LARGE SCALE GENOMIC DNA]</scope>
    <source>
        <strain evidence="1 2">ATCC 14869</strain>
    </source>
</reference>
<evidence type="ECO:0000313" key="1">
    <source>
        <dbReference type="EMBL" id="ERK41325.1"/>
    </source>
</evidence>
<dbReference type="HOGENOM" id="CLU_3291382_0_0_9"/>
<dbReference type="EMBL" id="AWVK01000112">
    <property type="protein sequence ID" value="ERK41325.1"/>
    <property type="molecule type" value="Genomic_DNA"/>
</dbReference>
<sequence>MHVATIPILKINVIDFRDIDLKACSVGKWVYVEILHFFGR</sequence>
<dbReference type="AlphaFoldDB" id="U2NTH8"/>
<organism evidence="1 2">
    <name type="scientific">Levilactobacillus brevis ATCC 14869 = DSM 20054</name>
    <dbReference type="NCBI Taxonomy" id="649758"/>
    <lineage>
        <taxon>Bacteria</taxon>
        <taxon>Bacillati</taxon>
        <taxon>Bacillota</taxon>
        <taxon>Bacilli</taxon>
        <taxon>Lactobacillales</taxon>
        <taxon>Lactobacillaceae</taxon>
        <taxon>Levilactobacillus</taxon>
    </lineage>
</organism>
<protein>
    <submittedName>
        <fullName evidence="1">Uncharacterized protein</fullName>
    </submittedName>
</protein>